<evidence type="ECO:0000313" key="6">
    <source>
        <dbReference type="EMBL" id="MEX0426123.1"/>
    </source>
</evidence>
<proteinExistence type="inferred from homology"/>
<feature type="signal peptide" evidence="3">
    <location>
        <begin position="1"/>
        <end position="17"/>
    </location>
</feature>
<evidence type="ECO:0000259" key="5">
    <source>
        <dbReference type="Pfam" id="PF09130"/>
    </source>
</evidence>
<dbReference type="SUPFAM" id="SSF51735">
    <property type="entry name" value="NAD(P)-binding Rossmann-fold domains"/>
    <property type="match status" value="1"/>
</dbReference>
<comment type="caution">
    <text evidence="6">The sequence shown here is derived from an EMBL/GenBank/DDBJ whole genome shotgun (WGS) entry which is preliminary data.</text>
</comment>
<dbReference type="InterPro" id="IPR013328">
    <property type="entry name" value="6PGD_dom2"/>
</dbReference>
<organism evidence="6 7">
    <name type="scientific">Nocardioides eburneus</name>
    <dbReference type="NCBI Taxonomy" id="3231482"/>
    <lineage>
        <taxon>Bacteria</taxon>
        <taxon>Bacillati</taxon>
        <taxon>Actinomycetota</taxon>
        <taxon>Actinomycetes</taxon>
        <taxon>Propionibacteriales</taxon>
        <taxon>Nocardioidaceae</taxon>
        <taxon>Nocardioides</taxon>
    </lineage>
</organism>
<dbReference type="PIRSF" id="PIRSF000103">
    <property type="entry name" value="HIBADH"/>
    <property type="match status" value="1"/>
</dbReference>
<dbReference type="InterPro" id="IPR015815">
    <property type="entry name" value="HIBADH-related"/>
</dbReference>
<gene>
    <name evidence="6" type="ORF">AB3X52_00710</name>
</gene>
<reference evidence="6 7" key="1">
    <citation type="submission" date="2024-07" db="EMBL/GenBank/DDBJ databases">
        <authorList>
            <person name="Lee S."/>
            <person name="Kang M."/>
        </authorList>
    </citation>
    <scope>NUCLEOTIDE SEQUENCE [LARGE SCALE GENOMIC DNA]</scope>
    <source>
        <strain evidence="6 7">DS6</strain>
    </source>
</reference>
<dbReference type="InterPro" id="IPR036291">
    <property type="entry name" value="NAD(P)-bd_dom_sf"/>
</dbReference>
<dbReference type="InterPro" id="IPR015814">
    <property type="entry name" value="Pgluconate_DH_NAD-bd_C"/>
</dbReference>
<dbReference type="Gene3D" id="1.10.1040.10">
    <property type="entry name" value="N-(1-d-carboxylethyl)-l-norvaline Dehydrogenase, domain 2"/>
    <property type="match status" value="1"/>
</dbReference>
<dbReference type="EMBL" id="JBFPJR010000001">
    <property type="protein sequence ID" value="MEX0426123.1"/>
    <property type="molecule type" value="Genomic_DNA"/>
</dbReference>
<protein>
    <submittedName>
        <fullName evidence="6">DUF1932 domain-containing protein</fullName>
    </submittedName>
</protein>
<dbReference type="Proteomes" id="UP001556631">
    <property type="component" value="Unassembled WGS sequence"/>
</dbReference>
<dbReference type="RefSeq" id="WP_367990771.1">
    <property type="nucleotide sequence ID" value="NZ_JBFPJR010000001.1"/>
</dbReference>
<comment type="similarity">
    <text evidence="1">Belongs to the HIBADH-related family.</text>
</comment>
<name>A0ABV3SVN2_9ACTN</name>
<evidence type="ECO:0000313" key="7">
    <source>
        <dbReference type="Proteomes" id="UP001556631"/>
    </source>
</evidence>
<feature type="domain" description="Phosphogluconate dehydrogenase NAD-binding putative C-terminal" evidence="5">
    <location>
        <begin position="180"/>
        <end position="249"/>
    </location>
</feature>
<dbReference type="Pfam" id="PF03446">
    <property type="entry name" value="NAD_binding_2"/>
    <property type="match status" value="1"/>
</dbReference>
<evidence type="ECO:0000256" key="1">
    <source>
        <dbReference type="ARBA" id="ARBA00009080"/>
    </source>
</evidence>
<sequence length="271" mass="27185">MTTVALLGLGEAGSAFAADLLAAGVTLRAYDPKVTAPDGALDCRDEADAVTGADLVISANSAADAVTAATRAGTGLAPSTVYVDANTSSPARKREIAAALPDGALFADVALMSTVPGLGIRVPMVASGPAAGRAAELLTVVGATVTVVDGPAGEAAGRKLLRSVFFKGLAAAVVESLEAARAAGLEIETRAEIARELERATAATVDRLVDGSRRHAVRRSHEMAAAVEMLDGLGVPSRVSAASRDWLEQLAGEVVDAAETTEAAGTGEGRA</sequence>
<keyword evidence="2" id="KW-0560">Oxidoreductase</keyword>
<keyword evidence="3" id="KW-0732">Signal</keyword>
<dbReference type="SUPFAM" id="SSF48179">
    <property type="entry name" value="6-phosphogluconate dehydrogenase C-terminal domain-like"/>
    <property type="match status" value="1"/>
</dbReference>
<dbReference type="Gene3D" id="3.40.50.720">
    <property type="entry name" value="NAD(P)-binding Rossmann-like Domain"/>
    <property type="match status" value="1"/>
</dbReference>
<keyword evidence="7" id="KW-1185">Reference proteome</keyword>
<dbReference type="InterPro" id="IPR006115">
    <property type="entry name" value="6PGDH_NADP-bd"/>
</dbReference>
<dbReference type="InterPro" id="IPR008927">
    <property type="entry name" value="6-PGluconate_DH-like_C_sf"/>
</dbReference>
<evidence type="ECO:0000259" key="4">
    <source>
        <dbReference type="Pfam" id="PF03446"/>
    </source>
</evidence>
<evidence type="ECO:0000256" key="3">
    <source>
        <dbReference type="SAM" id="SignalP"/>
    </source>
</evidence>
<dbReference type="Pfam" id="PF09130">
    <property type="entry name" value="DUF1932"/>
    <property type="match status" value="1"/>
</dbReference>
<evidence type="ECO:0000256" key="2">
    <source>
        <dbReference type="ARBA" id="ARBA00023002"/>
    </source>
</evidence>
<feature type="domain" description="6-phosphogluconate dehydrogenase NADP-binding" evidence="4">
    <location>
        <begin position="3"/>
        <end position="101"/>
    </location>
</feature>
<feature type="chain" id="PRO_5046869126" evidence="3">
    <location>
        <begin position="18"/>
        <end position="271"/>
    </location>
</feature>
<accession>A0ABV3SVN2</accession>